<dbReference type="InterPro" id="IPR013144">
    <property type="entry name" value="CRA_dom"/>
</dbReference>
<keyword evidence="5 7" id="KW-0863">Zinc-finger</keyword>
<protein>
    <submittedName>
        <fullName evidence="12">ARAD1D43362p</fullName>
    </submittedName>
</protein>
<accession>A0A060TCK8</accession>
<dbReference type="GO" id="GO:0061630">
    <property type="term" value="F:ubiquitin protein ligase activity"/>
    <property type="evidence" value="ECO:0007669"/>
    <property type="project" value="InterPro"/>
</dbReference>
<keyword evidence="8" id="KW-0175">Coiled coil</keyword>
<feature type="compositionally biased region" description="Basic and acidic residues" evidence="9">
    <location>
        <begin position="305"/>
        <end position="328"/>
    </location>
</feature>
<feature type="region of interest" description="Disordered" evidence="9">
    <location>
        <begin position="305"/>
        <end position="357"/>
    </location>
</feature>
<evidence type="ECO:0000256" key="6">
    <source>
        <dbReference type="ARBA" id="ARBA00022833"/>
    </source>
</evidence>
<dbReference type="InterPro" id="IPR045098">
    <property type="entry name" value="Fyv10_fam"/>
</dbReference>
<dbReference type="AlphaFoldDB" id="A0A060TCK8"/>
<keyword evidence="6" id="KW-0862">Zinc</keyword>
<reference evidence="12" key="1">
    <citation type="submission" date="2014-02" db="EMBL/GenBank/DDBJ databases">
        <authorList>
            <person name="Genoscope - CEA"/>
        </authorList>
    </citation>
    <scope>NUCLEOTIDE SEQUENCE</scope>
    <source>
        <strain evidence="12">LS3</strain>
    </source>
</reference>
<dbReference type="PhylomeDB" id="A0A060TCK8"/>
<proteinExistence type="inferred from homology"/>
<evidence type="ECO:0000256" key="2">
    <source>
        <dbReference type="ARBA" id="ARBA00010615"/>
    </source>
</evidence>
<dbReference type="InterPro" id="IPR024964">
    <property type="entry name" value="CTLH/CRA"/>
</dbReference>
<comment type="similarity">
    <text evidence="2">Belongs to the FYV10 family.</text>
</comment>
<dbReference type="GO" id="GO:0005634">
    <property type="term" value="C:nucleus"/>
    <property type="evidence" value="ECO:0007669"/>
    <property type="project" value="TreeGrafter"/>
</dbReference>
<dbReference type="GO" id="GO:0008270">
    <property type="term" value="F:zinc ion binding"/>
    <property type="evidence" value="ECO:0007669"/>
    <property type="project" value="UniProtKB-KW"/>
</dbReference>
<dbReference type="PROSITE" id="PS51867">
    <property type="entry name" value="ZF_RING_GID"/>
    <property type="match status" value="1"/>
</dbReference>
<dbReference type="PANTHER" id="PTHR12170:SF2">
    <property type="entry name" value="E3 UBIQUITIN-PROTEIN TRANSFERASE MAEA"/>
    <property type="match status" value="1"/>
</dbReference>
<organism evidence="12">
    <name type="scientific">Blastobotrys adeninivorans</name>
    <name type="common">Yeast</name>
    <name type="synonym">Arxula adeninivorans</name>
    <dbReference type="NCBI Taxonomy" id="409370"/>
    <lineage>
        <taxon>Eukaryota</taxon>
        <taxon>Fungi</taxon>
        <taxon>Dikarya</taxon>
        <taxon>Ascomycota</taxon>
        <taxon>Saccharomycotina</taxon>
        <taxon>Dipodascomycetes</taxon>
        <taxon>Dipodascales</taxon>
        <taxon>Trichomonascaceae</taxon>
        <taxon>Blastobotrys</taxon>
    </lineage>
</organism>
<evidence type="ECO:0000256" key="1">
    <source>
        <dbReference type="ARBA" id="ARBA00004496"/>
    </source>
</evidence>
<dbReference type="PANTHER" id="PTHR12170">
    <property type="entry name" value="MACROPHAGE ERYTHROBLAST ATTACHER-RELATED"/>
    <property type="match status" value="1"/>
</dbReference>
<feature type="domain" description="CTLH" evidence="10">
    <location>
        <begin position="153"/>
        <end position="210"/>
    </location>
</feature>
<dbReference type="PROSITE" id="PS50896">
    <property type="entry name" value="LISH"/>
    <property type="match status" value="1"/>
</dbReference>
<keyword evidence="4" id="KW-0479">Metal-binding</keyword>
<evidence type="ECO:0000256" key="9">
    <source>
        <dbReference type="SAM" id="MobiDB-lite"/>
    </source>
</evidence>
<dbReference type="InterPro" id="IPR006594">
    <property type="entry name" value="LisH"/>
</dbReference>
<comment type="subcellular location">
    <subcellularLocation>
        <location evidence="1">Cytoplasm</location>
    </subcellularLocation>
</comment>
<evidence type="ECO:0000259" key="10">
    <source>
        <dbReference type="PROSITE" id="PS50897"/>
    </source>
</evidence>
<dbReference type="GO" id="GO:0043161">
    <property type="term" value="P:proteasome-mediated ubiquitin-dependent protein catabolic process"/>
    <property type="evidence" value="ECO:0007669"/>
    <property type="project" value="InterPro"/>
</dbReference>
<dbReference type="SMART" id="SM00668">
    <property type="entry name" value="CTLH"/>
    <property type="match status" value="1"/>
</dbReference>
<dbReference type="InterPro" id="IPR044063">
    <property type="entry name" value="ZF_RING_GID"/>
</dbReference>
<evidence type="ECO:0000256" key="8">
    <source>
        <dbReference type="SAM" id="Coils"/>
    </source>
</evidence>
<feature type="compositionally biased region" description="Polar residues" evidence="9">
    <location>
        <begin position="329"/>
        <end position="356"/>
    </location>
</feature>
<evidence type="ECO:0000256" key="4">
    <source>
        <dbReference type="ARBA" id="ARBA00022723"/>
    </source>
</evidence>
<feature type="domain" description="RING-Gid-type" evidence="11">
    <location>
        <begin position="373"/>
        <end position="434"/>
    </location>
</feature>
<name>A0A060TCK8_BLAAD</name>
<dbReference type="Pfam" id="PF10607">
    <property type="entry name" value="CTLH"/>
    <property type="match status" value="1"/>
</dbReference>
<sequence length="449" mass="50571">MSFSADSTLMLEEPLLRVPYEIMRRTFKSAQKHIERDVPAVTSSLSELSDSSVDATEASEKLKGMTMKLRGLKRKLSELRQEQDKNVSNTRARIDYLQDLYKIDSIESSQFDQWSKRRLDVLLVDYFLRNGYVETADMHTQANKLAPLVDTQVLQQCMNIRQSLLNRDTAPCLAWCADNKTYLRKVRSPLDFEVRLQHYIELVKAGRKTEAVQYHRKHLTKSADTQLHTIQQASALLAFPPDTDVATYRELYSDARWTTLADLFVSTFYNLHGLPSQSSLIESLAAGISALKTYSCLHQPLHAPVEEDGQHHDDHDEVMHDSGHDWDSHSNGLNGHSASSANGTQGTNGHSMNGNGANRFVRPKLDLSRAHMCPICSQELNELAKPLPFALHVHSHLDADPIVLPNGRIYGMEKLLDYSAKAGLMKGKVADPTTKEVFDASEMKHVYPS</sequence>
<dbReference type="SMART" id="SM00667">
    <property type="entry name" value="LisH"/>
    <property type="match status" value="1"/>
</dbReference>
<gene>
    <name evidence="12" type="ORF">GNLVRS02_ARAD1D43362g</name>
</gene>
<evidence type="ECO:0000259" key="11">
    <source>
        <dbReference type="PROSITE" id="PS51867"/>
    </source>
</evidence>
<dbReference type="InterPro" id="IPR006595">
    <property type="entry name" value="CTLH_C"/>
</dbReference>
<dbReference type="GO" id="GO:0005737">
    <property type="term" value="C:cytoplasm"/>
    <property type="evidence" value="ECO:0007669"/>
    <property type="project" value="UniProtKB-SubCell"/>
</dbReference>
<evidence type="ECO:0000256" key="5">
    <source>
        <dbReference type="ARBA" id="ARBA00022771"/>
    </source>
</evidence>
<evidence type="ECO:0000256" key="3">
    <source>
        <dbReference type="ARBA" id="ARBA00022490"/>
    </source>
</evidence>
<dbReference type="EMBL" id="HG937694">
    <property type="protein sequence ID" value="CDP38820.1"/>
    <property type="molecule type" value="Genomic_DNA"/>
</dbReference>
<dbReference type="SMART" id="SM00757">
    <property type="entry name" value="CRA"/>
    <property type="match status" value="1"/>
</dbReference>
<keyword evidence="3" id="KW-0963">Cytoplasm</keyword>
<feature type="coiled-coil region" evidence="8">
    <location>
        <begin position="55"/>
        <end position="82"/>
    </location>
</feature>
<reference evidence="12" key="2">
    <citation type="submission" date="2014-06" db="EMBL/GenBank/DDBJ databases">
        <title>The complete genome of Blastobotrys (Arxula) adeninivorans LS3 - a yeast of biotechnological interest.</title>
        <authorList>
            <person name="Kunze G."/>
            <person name="Gaillardin C."/>
            <person name="Czernicka M."/>
            <person name="Durrens P."/>
            <person name="Martin T."/>
            <person name="Boer E."/>
            <person name="Gabaldon T."/>
            <person name="Cruz J."/>
            <person name="Talla E."/>
            <person name="Marck C."/>
            <person name="Goffeau A."/>
            <person name="Barbe V."/>
            <person name="Baret P."/>
            <person name="Baronian K."/>
            <person name="Beier S."/>
            <person name="Bleykasten C."/>
            <person name="Bode R."/>
            <person name="Casaregola S."/>
            <person name="Despons L."/>
            <person name="Fairhead C."/>
            <person name="Giersberg M."/>
            <person name="Gierski P."/>
            <person name="Hahnel U."/>
            <person name="Hartmann A."/>
            <person name="Jankowska D."/>
            <person name="Jubin C."/>
            <person name="Jung P."/>
            <person name="Lafontaine I."/>
            <person name="Leh-Louis V."/>
            <person name="Lemaire M."/>
            <person name="Marcet-Houben M."/>
            <person name="Mascher M."/>
            <person name="Morel G."/>
            <person name="Richard G.-F."/>
            <person name="Riechen J."/>
            <person name="Sacerdot C."/>
            <person name="Sarkar A."/>
            <person name="Savel G."/>
            <person name="Schacherer J."/>
            <person name="Sherman D."/>
            <person name="Straub M.-L."/>
            <person name="Stein N."/>
            <person name="Thierry A."/>
            <person name="Trautwein-Schult A."/>
            <person name="Westhof E."/>
            <person name="Worch S."/>
            <person name="Dujon B."/>
            <person name="Souciet J.-L."/>
            <person name="Wincker P."/>
            <person name="Scholz U."/>
            <person name="Neuveglise N."/>
        </authorList>
    </citation>
    <scope>NUCLEOTIDE SEQUENCE</scope>
    <source>
        <strain evidence="12">LS3</strain>
    </source>
</reference>
<dbReference type="PROSITE" id="PS50897">
    <property type="entry name" value="CTLH"/>
    <property type="match status" value="1"/>
</dbReference>
<feature type="zinc finger region" description="RING-Gid-type" evidence="7">
    <location>
        <begin position="373"/>
        <end position="434"/>
    </location>
</feature>
<evidence type="ECO:0000313" key="12">
    <source>
        <dbReference type="EMBL" id="CDP38820.1"/>
    </source>
</evidence>
<dbReference type="GO" id="GO:0034657">
    <property type="term" value="C:GID complex"/>
    <property type="evidence" value="ECO:0007669"/>
    <property type="project" value="TreeGrafter"/>
</dbReference>
<evidence type="ECO:0000256" key="7">
    <source>
        <dbReference type="PROSITE-ProRule" id="PRU01215"/>
    </source>
</evidence>